<comment type="similarity">
    <text evidence="2">Belongs to the transpeptidase family.</text>
</comment>
<keyword evidence="7" id="KW-0132">Cell division</keyword>
<dbReference type="GO" id="GO:0051301">
    <property type="term" value="P:cell division"/>
    <property type="evidence" value="ECO:0007669"/>
    <property type="project" value="UniProtKB-KW"/>
</dbReference>
<dbReference type="Gene3D" id="3.90.1310.10">
    <property type="entry name" value="Penicillin-binding protein 2a (Domain 2)"/>
    <property type="match status" value="1"/>
</dbReference>
<dbReference type="GO" id="GO:0005886">
    <property type="term" value="C:plasma membrane"/>
    <property type="evidence" value="ECO:0007669"/>
    <property type="project" value="TreeGrafter"/>
</dbReference>
<dbReference type="SUPFAM" id="SSF56519">
    <property type="entry name" value="Penicillin binding protein dimerisation domain"/>
    <property type="match status" value="1"/>
</dbReference>
<evidence type="ECO:0000256" key="3">
    <source>
        <dbReference type="ARBA" id="ARBA00023136"/>
    </source>
</evidence>
<dbReference type="InterPro" id="IPR005311">
    <property type="entry name" value="PBP_dimer"/>
</dbReference>
<dbReference type="RefSeq" id="WP_114453469.1">
    <property type="nucleotide sequence ID" value="NZ_QPJC01000007.1"/>
</dbReference>
<sequence length="614" mass="65334">MARRGNTRAVRVGRTARTDVAGSARRLTVGRLVLVVALVAAGAKLVVVQGFQANALSEQANEQLVTPRAIPAERGSIVDNNGRVLAFSSEARQLFVSLENLHKHVSQAHRENPDKPTVEEYKRNAAAYIDRVTGGKVSEQQVLDALFSGKKFRYFGPLVDPGTARKIHEEYSHIGAEYRAVRQYPAGGVAANILGAATWRMDERKIRGLLGLENALDPVLAGKDGTKVSYTAQGGSLVIPGTEKIEPAKPGSDVRLTIDSDLQYVLQQKLADYVAERGAEGGSAVVLDAQTGKVRALANDTTFDPGNQDTWTEKKLGNPAVTTPFEPGSVNKVITAAGAIEQGIVEPDTVLQVPGRISIGGSTIGDAWSHGTIPLTFTGVLAKSSNVGTLMTARKLGADRFSALMKKFGLGTRTGIALPGESSGHVPPRKQWSGTTFANLPIGQGLSMTVLQMAGMYQAIANDGVRIPPRIIAGTVEPDGTRKPHPRPEGVRVVSERTADTVTNMLRATVQDVPGQRGTAPQAGLDGYQIAGKTGTAQQVDPACGCYSNSKHWVTFAGIVPADDPRYVVGIMLDNPSGTRSAAPLFGDIASYLTQRYDIPLSEKPAPEMTLRVR</sequence>
<evidence type="ECO:0000313" key="8">
    <source>
        <dbReference type="Proteomes" id="UP000253495"/>
    </source>
</evidence>
<dbReference type="Proteomes" id="UP000253495">
    <property type="component" value="Unassembled WGS sequence"/>
</dbReference>
<feature type="transmembrane region" description="Helical" evidence="4">
    <location>
        <begin position="32"/>
        <end position="51"/>
    </location>
</feature>
<evidence type="ECO:0000256" key="2">
    <source>
        <dbReference type="ARBA" id="ARBA00007171"/>
    </source>
</evidence>
<evidence type="ECO:0000256" key="1">
    <source>
        <dbReference type="ARBA" id="ARBA00004370"/>
    </source>
</evidence>
<dbReference type="InterPro" id="IPR012338">
    <property type="entry name" value="Beta-lactam/transpept-like"/>
</dbReference>
<dbReference type="PANTHER" id="PTHR30627">
    <property type="entry name" value="PEPTIDOGLYCAN D,D-TRANSPEPTIDASE"/>
    <property type="match status" value="1"/>
</dbReference>
<dbReference type="Pfam" id="PF03717">
    <property type="entry name" value="PBP_dimer"/>
    <property type="match status" value="1"/>
</dbReference>
<dbReference type="EMBL" id="QPJC01000007">
    <property type="protein sequence ID" value="RCW43278.1"/>
    <property type="molecule type" value="Genomic_DNA"/>
</dbReference>
<dbReference type="InterPro" id="IPR050515">
    <property type="entry name" value="Beta-lactam/transpept"/>
</dbReference>
<dbReference type="InterPro" id="IPR036138">
    <property type="entry name" value="PBP_dimer_sf"/>
</dbReference>
<gene>
    <name evidence="7" type="ORF">DFQ14_107167</name>
</gene>
<proteinExistence type="inferred from homology"/>
<dbReference type="GO" id="GO:0071555">
    <property type="term" value="P:cell wall organization"/>
    <property type="evidence" value="ECO:0007669"/>
    <property type="project" value="TreeGrafter"/>
</dbReference>
<evidence type="ECO:0000313" key="7">
    <source>
        <dbReference type="EMBL" id="RCW43278.1"/>
    </source>
</evidence>
<feature type="domain" description="Penicillin-binding protein dimerisation" evidence="6">
    <location>
        <begin position="70"/>
        <end position="236"/>
    </location>
</feature>
<keyword evidence="3 4" id="KW-0472">Membrane</keyword>
<dbReference type="Pfam" id="PF00905">
    <property type="entry name" value="Transpeptidase"/>
    <property type="match status" value="1"/>
</dbReference>
<dbReference type="SUPFAM" id="SSF56601">
    <property type="entry name" value="beta-lactamase/transpeptidase-like"/>
    <property type="match status" value="1"/>
</dbReference>
<name>A0A368VP29_9ACTN</name>
<dbReference type="Gene3D" id="3.30.450.330">
    <property type="match status" value="1"/>
</dbReference>
<evidence type="ECO:0000256" key="4">
    <source>
        <dbReference type="SAM" id="Phobius"/>
    </source>
</evidence>
<dbReference type="GO" id="GO:0008658">
    <property type="term" value="F:penicillin binding"/>
    <property type="evidence" value="ECO:0007669"/>
    <property type="project" value="InterPro"/>
</dbReference>
<accession>A0A368VP29</accession>
<evidence type="ECO:0000259" key="5">
    <source>
        <dbReference type="Pfam" id="PF00905"/>
    </source>
</evidence>
<keyword evidence="4" id="KW-0812">Transmembrane</keyword>
<organism evidence="7 8">
    <name type="scientific">Halopolyspora algeriensis</name>
    <dbReference type="NCBI Taxonomy" id="1500506"/>
    <lineage>
        <taxon>Bacteria</taxon>
        <taxon>Bacillati</taxon>
        <taxon>Actinomycetota</taxon>
        <taxon>Actinomycetes</taxon>
        <taxon>Actinomycetes incertae sedis</taxon>
        <taxon>Halopolyspora</taxon>
    </lineage>
</organism>
<dbReference type="Gene3D" id="3.40.710.10">
    <property type="entry name" value="DD-peptidase/beta-lactamase superfamily"/>
    <property type="match status" value="1"/>
</dbReference>
<dbReference type="OrthoDB" id="9789078at2"/>
<comment type="subcellular location">
    <subcellularLocation>
        <location evidence="1">Membrane</location>
    </subcellularLocation>
</comment>
<keyword evidence="7" id="KW-0131">Cell cycle</keyword>
<comment type="caution">
    <text evidence="7">The sequence shown here is derived from an EMBL/GenBank/DDBJ whole genome shotgun (WGS) entry which is preliminary data.</text>
</comment>
<evidence type="ECO:0000259" key="6">
    <source>
        <dbReference type="Pfam" id="PF03717"/>
    </source>
</evidence>
<dbReference type="InterPro" id="IPR001460">
    <property type="entry name" value="PCN-bd_Tpept"/>
</dbReference>
<dbReference type="PANTHER" id="PTHR30627:SF1">
    <property type="entry name" value="PEPTIDOGLYCAN D,D-TRANSPEPTIDASE FTSI"/>
    <property type="match status" value="1"/>
</dbReference>
<keyword evidence="4" id="KW-1133">Transmembrane helix</keyword>
<protein>
    <submittedName>
        <fullName evidence="7">Cell division protein FtsI (Penicillin-binding protein 3)</fullName>
    </submittedName>
</protein>
<dbReference type="AlphaFoldDB" id="A0A368VP29"/>
<feature type="domain" description="Penicillin-binding protein transpeptidase" evidence="5">
    <location>
        <begin position="282"/>
        <end position="589"/>
    </location>
</feature>
<keyword evidence="8" id="KW-1185">Reference proteome</keyword>
<reference evidence="7 8" key="1">
    <citation type="submission" date="2018-07" db="EMBL/GenBank/DDBJ databases">
        <title>Genomic Encyclopedia of Type Strains, Phase III (KMG-III): the genomes of soil and plant-associated and newly described type strains.</title>
        <authorList>
            <person name="Whitman W."/>
        </authorList>
    </citation>
    <scope>NUCLEOTIDE SEQUENCE [LARGE SCALE GENOMIC DNA]</scope>
    <source>
        <strain evidence="7 8">CECT 8575</strain>
    </source>
</reference>